<dbReference type="RefSeq" id="WP_207690268.1">
    <property type="nucleotide sequence ID" value="NZ_CP061799.1"/>
</dbReference>
<protein>
    <submittedName>
        <fullName evidence="1">Uncharacterized protein</fullName>
    </submittedName>
</protein>
<organism evidence="1 2">
    <name type="scientific">Desulfonema limicola</name>
    <dbReference type="NCBI Taxonomy" id="45656"/>
    <lineage>
        <taxon>Bacteria</taxon>
        <taxon>Pseudomonadati</taxon>
        <taxon>Thermodesulfobacteriota</taxon>
        <taxon>Desulfobacteria</taxon>
        <taxon>Desulfobacterales</taxon>
        <taxon>Desulfococcaceae</taxon>
        <taxon>Desulfonema</taxon>
    </lineage>
</organism>
<dbReference type="EMBL" id="CP061799">
    <property type="protein sequence ID" value="QTA78407.1"/>
    <property type="molecule type" value="Genomic_DNA"/>
</dbReference>
<dbReference type="Proteomes" id="UP000663720">
    <property type="component" value="Chromosome"/>
</dbReference>
<accession>A0A975B412</accession>
<name>A0A975B412_9BACT</name>
<reference evidence="1" key="1">
    <citation type="journal article" date="2021" name="Microb. Physiol.">
        <title>Proteogenomic Insights into the Physiology of Marine, Sulfate-Reducing, Filamentous Desulfonema limicola and Desulfonema magnum.</title>
        <authorList>
            <person name="Schnaars V."/>
            <person name="Wohlbrand L."/>
            <person name="Scheve S."/>
            <person name="Hinrichs C."/>
            <person name="Reinhardt R."/>
            <person name="Rabus R."/>
        </authorList>
    </citation>
    <scope>NUCLEOTIDE SEQUENCE</scope>
    <source>
        <strain evidence="1">5ac10</strain>
    </source>
</reference>
<evidence type="ECO:0000313" key="1">
    <source>
        <dbReference type="EMBL" id="QTA78407.1"/>
    </source>
</evidence>
<keyword evidence="2" id="KW-1185">Reference proteome</keyword>
<proteinExistence type="predicted"/>
<dbReference type="KEGG" id="dli:dnl_06280"/>
<gene>
    <name evidence="1" type="ORF">dnl_06280</name>
</gene>
<sequence length="111" mass="12703">MAKKRMGLQIKFNPEKEKDLIEFFSGLKKTEVHVTAISAFRMYMRSVGFYDRCRSGGLSFTSNSSMEEISIKKESIADDTELTEESEEGIVDEEAFRELGSLFDKENDIDI</sequence>
<evidence type="ECO:0000313" key="2">
    <source>
        <dbReference type="Proteomes" id="UP000663720"/>
    </source>
</evidence>
<dbReference type="AlphaFoldDB" id="A0A975B412"/>